<dbReference type="InterPro" id="IPR012495">
    <property type="entry name" value="TadE-like_dom"/>
</dbReference>
<protein>
    <submittedName>
        <fullName evidence="3">TadE/TadG family type IV pilus assembly protein</fullName>
    </submittedName>
</protein>
<name>A0ABV7UBA1_9HYPH</name>
<gene>
    <name evidence="3" type="ORF">ACFONL_00080</name>
</gene>
<evidence type="ECO:0000313" key="4">
    <source>
        <dbReference type="Proteomes" id="UP001595704"/>
    </source>
</evidence>
<dbReference type="EMBL" id="JBHRYC010000001">
    <property type="protein sequence ID" value="MFC3635798.1"/>
    <property type="molecule type" value="Genomic_DNA"/>
</dbReference>
<keyword evidence="4" id="KW-1185">Reference proteome</keyword>
<feature type="domain" description="TadE-like" evidence="2">
    <location>
        <begin position="28"/>
        <end position="62"/>
    </location>
</feature>
<keyword evidence="1" id="KW-0812">Transmembrane</keyword>
<proteinExistence type="predicted"/>
<accession>A0ABV7UBA1</accession>
<reference evidence="4" key="1">
    <citation type="journal article" date="2019" name="Int. J. Syst. Evol. Microbiol.">
        <title>The Global Catalogue of Microorganisms (GCM) 10K type strain sequencing project: providing services to taxonomists for standard genome sequencing and annotation.</title>
        <authorList>
            <consortium name="The Broad Institute Genomics Platform"/>
            <consortium name="The Broad Institute Genome Sequencing Center for Infectious Disease"/>
            <person name="Wu L."/>
            <person name="Ma J."/>
        </authorList>
    </citation>
    <scope>NUCLEOTIDE SEQUENCE [LARGE SCALE GENOMIC DNA]</scope>
    <source>
        <strain evidence="4">KCTC 42282</strain>
    </source>
</reference>
<sequence length="204" mass="22125">MAKVKGMERRKMPLNCRALKRILGDADGATAVEFSLLLVPFLLLLLGGIGIGLSYWANVVFDSNVDIIAKAMYEEQPLCADGNANFPYTQACLRERICDVAPLVVISRAECKNRIFVDIRTMKGDGTDPALPAMVSGSGIVSAAFGQQFGVKPNVVVLVRAAISVPGWAWIVPQATQDGRNSILTAAQMFRVREQRTYVSPPTP</sequence>
<evidence type="ECO:0000256" key="1">
    <source>
        <dbReference type="SAM" id="Phobius"/>
    </source>
</evidence>
<organism evidence="3 4">
    <name type="scientific">Camelimonas fluminis</name>
    <dbReference type="NCBI Taxonomy" id="1576911"/>
    <lineage>
        <taxon>Bacteria</taxon>
        <taxon>Pseudomonadati</taxon>
        <taxon>Pseudomonadota</taxon>
        <taxon>Alphaproteobacteria</taxon>
        <taxon>Hyphomicrobiales</taxon>
        <taxon>Chelatococcaceae</taxon>
        <taxon>Camelimonas</taxon>
    </lineage>
</organism>
<dbReference type="Pfam" id="PF07811">
    <property type="entry name" value="TadE"/>
    <property type="match status" value="1"/>
</dbReference>
<comment type="caution">
    <text evidence="3">The sequence shown here is derived from an EMBL/GenBank/DDBJ whole genome shotgun (WGS) entry which is preliminary data.</text>
</comment>
<dbReference type="RefSeq" id="WP_191320969.1">
    <property type="nucleotide sequence ID" value="NZ_BNCG01000032.1"/>
</dbReference>
<feature type="transmembrane region" description="Helical" evidence="1">
    <location>
        <begin position="36"/>
        <end position="57"/>
    </location>
</feature>
<evidence type="ECO:0000313" key="3">
    <source>
        <dbReference type="EMBL" id="MFC3635798.1"/>
    </source>
</evidence>
<keyword evidence="1" id="KW-1133">Transmembrane helix</keyword>
<keyword evidence="1" id="KW-0472">Membrane</keyword>
<dbReference type="Proteomes" id="UP001595704">
    <property type="component" value="Unassembled WGS sequence"/>
</dbReference>
<evidence type="ECO:0000259" key="2">
    <source>
        <dbReference type="Pfam" id="PF07811"/>
    </source>
</evidence>